<dbReference type="AlphaFoldDB" id="A0A655QWG9"/>
<name>A0A655QWG9_VIBCL</name>
<evidence type="ECO:0000313" key="1">
    <source>
        <dbReference type="EMBL" id="CSA60479.1"/>
    </source>
</evidence>
<accession>A0A655QWG9</accession>
<reference evidence="1 2" key="1">
    <citation type="submission" date="2015-07" db="EMBL/GenBank/DDBJ databases">
        <authorList>
            <consortium name="Pathogen Informatics"/>
        </authorList>
    </citation>
    <scope>NUCLEOTIDE SEQUENCE [LARGE SCALE GENOMIC DNA]</scope>
    <source>
        <strain evidence="1 2">A51</strain>
    </source>
</reference>
<organism evidence="1 2">
    <name type="scientific">Vibrio cholerae</name>
    <dbReference type="NCBI Taxonomy" id="666"/>
    <lineage>
        <taxon>Bacteria</taxon>
        <taxon>Pseudomonadati</taxon>
        <taxon>Pseudomonadota</taxon>
        <taxon>Gammaproteobacteria</taxon>
        <taxon>Vibrionales</taxon>
        <taxon>Vibrionaceae</taxon>
        <taxon>Vibrio</taxon>
    </lineage>
</organism>
<dbReference type="Proteomes" id="UP000044806">
    <property type="component" value="Unassembled WGS sequence"/>
</dbReference>
<evidence type="ECO:0000313" key="2">
    <source>
        <dbReference type="Proteomes" id="UP000044806"/>
    </source>
</evidence>
<gene>
    <name evidence="1" type="ORF">ERS013165_01977</name>
</gene>
<protein>
    <submittedName>
        <fullName evidence="1">Uncharacterized protein</fullName>
    </submittedName>
</protein>
<sequence length="100" mass="10954">MGGRGILRCHTGDRVDMLVNLAGELTLMLRSTRDLTDNSQHVTHYAFYILQLLQRGIRILSALLGLITTCSDIPSPRFNSGQHSINAGLDLLCGTLSTSR</sequence>
<dbReference type="EMBL" id="CWOW01000009">
    <property type="protein sequence ID" value="CSA60479.1"/>
    <property type="molecule type" value="Genomic_DNA"/>
</dbReference>
<proteinExistence type="predicted"/>